<feature type="compositionally biased region" description="Gly residues" evidence="1">
    <location>
        <begin position="153"/>
        <end position="173"/>
    </location>
</feature>
<dbReference type="Proteomes" id="UP001429580">
    <property type="component" value="Unassembled WGS sequence"/>
</dbReference>
<accession>A0ABX0UWB6</accession>
<sequence>MLGSVWWAAAALARAAAGQIEYDGSLGDTFTFVVPAGVTLISAVTVGRGNIGGGGLTWANGIIVTPGETITIYMPGYAGIFRGGTSGTRLLSANGASILTVDGGVGGTQLYAPGLVDFGGGTGGRGAANTAGGGAAGYLGNGGNAGAAAPAGSGAGGGGSTTTRPGGGVGLKGRGADGTVNGGPGSGGAPGSGDLGGKYGGGRYRTAGTAGAAGVRIMWGGDRSYPNNAGDV</sequence>
<feature type="region of interest" description="Disordered" evidence="1">
    <location>
        <begin position="149"/>
        <end position="194"/>
    </location>
</feature>
<reference evidence="2 3" key="1">
    <citation type="submission" date="2020-03" db="EMBL/GenBank/DDBJ databases">
        <title>Genomic Encyclopedia of Type Strains, Phase IV (KMG-IV): sequencing the most valuable type-strain genomes for metagenomic binning, comparative biology and taxonomic classification.</title>
        <authorList>
            <person name="Goeker M."/>
        </authorList>
    </citation>
    <scope>NUCLEOTIDE SEQUENCE [LARGE SCALE GENOMIC DNA]</scope>
    <source>
        <strain evidence="2 3">DSM 103870</strain>
    </source>
</reference>
<evidence type="ECO:0000313" key="2">
    <source>
        <dbReference type="EMBL" id="NIJ57256.1"/>
    </source>
</evidence>
<organism evidence="2 3">
    <name type="scientific">Pseudochelatococcus lubricantis</name>
    <dbReference type="NCBI Taxonomy" id="1538102"/>
    <lineage>
        <taxon>Bacteria</taxon>
        <taxon>Pseudomonadati</taxon>
        <taxon>Pseudomonadota</taxon>
        <taxon>Alphaproteobacteria</taxon>
        <taxon>Hyphomicrobiales</taxon>
        <taxon>Chelatococcaceae</taxon>
        <taxon>Pseudochelatococcus</taxon>
    </lineage>
</organism>
<feature type="compositionally biased region" description="Gly residues" evidence="1">
    <location>
        <begin position="180"/>
        <end position="194"/>
    </location>
</feature>
<evidence type="ECO:0000313" key="3">
    <source>
        <dbReference type="Proteomes" id="UP001429580"/>
    </source>
</evidence>
<dbReference type="RefSeq" id="WP_166949594.1">
    <property type="nucleotide sequence ID" value="NZ_JAASQI010000002.1"/>
</dbReference>
<proteinExistence type="predicted"/>
<protein>
    <submittedName>
        <fullName evidence="2">Uncharacterized protein</fullName>
    </submittedName>
</protein>
<comment type="caution">
    <text evidence="2">The sequence shown here is derived from an EMBL/GenBank/DDBJ whole genome shotgun (WGS) entry which is preliminary data.</text>
</comment>
<evidence type="ECO:0000256" key="1">
    <source>
        <dbReference type="SAM" id="MobiDB-lite"/>
    </source>
</evidence>
<keyword evidence="3" id="KW-1185">Reference proteome</keyword>
<name>A0ABX0UWB6_9HYPH</name>
<dbReference type="EMBL" id="JAASQI010000002">
    <property type="protein sequence ID" value="NIJ57256.1"/>
    <property type="molecule type" value="Genomic_DNA"/>
</dbReference>
<gene>
    <name evidence="2" type="ORF">FHS82_001082</name>
</gene>